<reference evidence="1 2" key="1">
    <citation type="submission" date="2015-04" db="EMBL/GenBank/DDBJ databases">
        <authorList>
            <person name="Syromyatnikov M.Y."/>
            <person name="Popov V.N."/>
        </authorList>
    </citation>
    <scope>NUCLEOTIDE SEQUENCE [LARGE SCALE GENOMIC DNA]</scope>
</reference>
<dbReference type="Proteomes" id="UP000183832">
    <property type="component" value="Unassembled WGS sequence"/>
</dbReference>
<keyword evidence="2" id="KW-1185">Reference proteome</keyword>
<organism evidence="1 2">
    <name type="scientific">Clunio marinus</name>
    <dbReference type="NCBI Taxonomy" id="568069"/>
    <lineage>
        <taxon>Eukaryota</taxon>
        <taxon>Metazoa</taxon>
        <taxon>Ecdysozoa</taxon>
        <taxon>Arthropoda</taxon>
        <taxon>Hexapoda</taxon>
        <taxon>Insecta</taxon>
        <taxon>Pterygota</taxon>
        <taxon>Neoptera</taxon>
        <taxon>Endopterygota</taxon>
        <taxon>Diptera</taxon>
        <taxon>Nematocera</taxon>
        <taxon>Chironomoidea</taxon>
        <taxon>Chironomidae</taxon>
        <taxon>Clunio</taxon>
    </lineage>
</organism>
<gene>
    <name evidence="1" type="ORF">CLUMA_CG019742</name>
</gene>
<dbReference type="AlphaFoldDB" id="A0A1J1J4Y6"/>
<sequence>MLWRQLLSYGNHQVTIVVFLFKNIFHSLRWDGMGGGGEAMKHSEATMLLQHHHNMPTNSSFVSQEATSMKTL</sequence>
<proteinExistence type="predicted"/>
<dbReference type="EMBL" id="CVRI01000067">
    <property type="protein sequence ID" value="CRL06526.1"/>
    <property type="molecule type" value="Genomic_DNA"/>
</dbReference>
<evidence type="ECO:0000313" key="1">
    <source>
        <dbReference type="EMBL" id="CRL06526.1"/>
    </source>
</evidence>
<name>A0A1J1J4Y6_9DIPT</name>
<accession>A0A1J1J4Y6</accession>
<evidence type="ECO:0000313" key="2">
    <source>
        <dbReference type="Proteomes" id="UP000183832"/>
    </source>
</evidence>
<protein>
    <submittedName>
        <fullName evidence="1">CLUMA_CG019742, isoform A</fullName>
    </submittedName>
</protein>